<proteinExistence type="predicted"/>
<evidence type="ECO:0000313" key="2">
    <source>
        <dbReference type="EMBL" id="CAH9417195.1"/>
    </source>
</evidence>
<dbReference type="Proteomes" id="UP001154015">
    <property type="component" value="Unassembled WGS sequence"/>
</dbReference>
<evidence type="ECO:0000313" key="3">
    <source>
        <dbReference type="Proteomes" id="UP001154015"/>
    </source>
</evidence>
<sequence>MRSWDAAGCLTSAPSGAVRARPRTFQGAGEPGPGRSRAGEPGPLNGSRRGGDRMVESVRAGAVRLALDVAAQDSDVTVDADAR</sequence>
<evidence type="ECO:0000256" key="1">
    <source>
        <dbReference type="SAM" id="MobiDB-lite"/>
    </source>
</evidence>
<protein>
    <submittedName>
        <fullName evidence="2">Uncharacterized protein</fullName>
    </submittedName>
</protein>
<reference evidence="2" key="1">
    <citation type="submission" date="2022-03" db="EMBL/GenBank/DDBJ databases">
        <authorList>
            <person name="Leyn A S."/>
        </authorList>
    </citation>
    <scope>NUCLEOTIDE SEQUENCE</scope>
    <source>
        <strain evidence="2">Streptomyces globisporus 4-3</strain>
    </source>
</reference>
<dbReference type="EMBL" id="CAKXYP010000011">
    <property type="protein sequence ID" value="CAH9417195.1"/>
    <property type="molecule type" value="Genomic_DNA"/>
</dbReference>
<comment type="caution">
    <text evidence="2">The sequence shown here is derived from an EMBL/GenBank/DDBJ whole genome shotgun (WGS) entry which is preliminary data.</text>
</comment>
<feature type="region of interest" description="Disordered" evidence="1">
    <location>
        <begin position="1"/>
        <end position="52"/>
    </location>
</feature>
<organism evidence="2 3">
    <name type="scientific">Streptomyces globisporus</name>
    <dbReference type="NCBI Taxonomy" id="1908"/>
    <lineage>
        <taxon>Bacteria</taxon>
        <taxon>Bacillati</taxon>
        <taxon>Actinomycetota</taxon>
        <taxon>Actinomycetes</taxon>
        <taxon>Kitasatosporales</taxon>
        <taxon>Streptomycetaceae</taxon>
        <taxon>Streptomyces</taxon>
    </lineage>
</organism>
<name>A0ABM9H0T2_STRGL</name>
<keyword evidence="3" id="KW-1185">Reference proteome</keyword>
<gene>
    <name evidence="2" type="ORF">SGL43_04234</name>
</gene>
<accession>A0ABM9H0T2</accession>